<feature type="transmembrane region" description="Helical" evidence="2">
    <location>
        <begin position="643"/>
        <end position="666"/>
    </location>
</feature>
<keyword evidence="2" id="KW-0472">Membrane</keyword>
<feature type="transmembrane region" description="Helical" evidence="2">
    <location>
        <begin position="686"/>
        <end position="706"/>
    </location>
</feature>
<dbReference type="InterPro" id="IPR056770">
    <property type="entry name" value="Piezo_THU9_anchor"/>
</dbReference>
<feature type="region of interest" description="Disordered" evidence="1">
    <location>
        <begin position="332"/>
        <end position="351"/>
    </location>
</feature>
<feature type="compositionally biased region" description="Basic and acidic residues" evidence="1">
    <location>
        <begin position="1767"/>
        <end position="1779"/>
    </location>
</feature>
<feature type="domain" description="Piezo TM1-24" evidence="5">
    <location>
        <begin position="852"/>
        <end position="1021"/>
    </location>
</feature>
<dbReference type="EMBL" id="SGJD01000039">
    <property type="protein sequence ID" value="KAB0407424.1"/>
    <property type="molecule type" value="Genomic_DNA"/>
</dbReference>
<feature type="transmembrane region" description="Helical" evidence="2">
    <location>
        <begin position="2052"/>
        <end position="2074"/>
    </location>
</feature>
<evidence type="ECO:0000313" key="7">
    <source>
        <dbReference type="EMBL" id="KAB0407424.1"/>
    </source>
</evidence>
<feature type="transmembrane region" description="Helical" evidence="2">
    <location>
        <begin position="783"/>
        <end position="802"/>
    </location>
</feature>
<feature type="compositionally biased region" description="Low complexity" evidence="1">
    <location>
        <begin position="341"/>
        <end position="351"/>
    </location>
</feature>
<evidence type="ECO:0000256" key="2">
    <source>
        <dbReference type="SAM" id="Phobius"/>
    </source>
</evidence>
<keyword evidence="2" id="KW-0812">Transmembrane</keyword>
<dbReference type="Pfam" id="PF23188">
    <property type="entry name" value="THU_Piezo1"/>
    <property type="match status" value="1"/>
</dbReference>
<feature type="compositionally biased region" description="Low complexity" evidence="1">
    <location>
        <begin position="1840"/>
        <end position="1851"/>
    </location>
</feature>
<sequence>YGASLLPLCQAHRWYNSEQNHLPRICGGNNKALQARQAIVMGPLGTNTFSKMRHESLVLLRQAKDTDSHLPVDVRLVPVGRALPPSRHLLRVRVHRGFSRVELKRQEKTLNFSEVRFRDLPRRQGAGNPTERSEKREAGVGNGLELAIHLMQEPSEEWRDGDGGLGRPRVPGQLTRLLEAEACAGRATVTDPRQDVQPHQPRAPTVSRVDLSWRPAYGAGHRTGAEEGFLGPRRTGLLLGFAGALSLLPSPRSKAVSSKSYASRAWVPSTTRYRAEEALGEQDGEAQGSGEGQETRFTKSGQVGGRGEKAEGSILSTDQALRITGLAQGRCPEEDKKEALQRQGRQPGGPQALASDVMSRLLFQALLTCSQRIRERVGVEWYNGFSVVYLAFLLLSSLLCSPSASSMRGIDVKHFSMPRFTKLAEEHRRSTEHFLRAVWGTGILFLLPQGALQVAFLSGPPDAPSPFDTMGHAEDETRGEGDSVKDHESDFEDDIPSSSSEVSDEKTKEAEGTSKDLVLKVTAFTSGLKAVLEPFPPTAWKVLVTLLLGAASGRAQATPWKPKLGCLQGPPFSLGHVAVMTSPAGCFQSWLLRGRVSEHWLGLRAGRGCPSRMVSPSVTSAVYSGAFLGLGSWWACCRALSTVAFSTLCVFTAIFTVGHLGGLYLYQLPFFQDLVPPDDIYTGLDWPEIVNPLILLLSYYTLVLLLPQRAPQPGKREGREVLPTRSPSKGKAQELRSVLCTSGGEEEQAWRLSYTSWLGFVLLLWACVLWRSRSHRRLALRSSPFLVGYANLLALFSFVVGLRASQEGLFPGGPRLAPHRPGPQTLPAAVSPPGCKEEFVPAPVGREQWRNPKEADTMAAAPEISTDLRVKYQICICAGMFFAGKVVAYKVIYTLTWAPIAFISEATQPDPQPDASTFAVDMRAVPTHRILKYFRMVVVSYSTVVLIAVYTFQFQVVAGFFKETLKNGLGRGLFQLRDSRLHDVGLERFDAAELFAEILLPAALLLACILQRHYFNEDFLKTTSLYNSPIKWKGTSDRLKVILRKLQKRLRPGREEEAAPNFANKASSSDWKAEKSGRLGRKASAGWRYRFPQEALPDAAQGCSPGLPRILGNQANKEETSDWDSAVDKLTAGFPKLLEMVNGTQGFSWRILEIDIVKLVAPVVIWLTLQEAKAPTDFNAFLVGFSDEFRVLHPLFGVLALFQITPLCIPRFRCLGVCGGGLQGDVPTEVGRALRLLFKLHGEPLISTTSDTVTREHLDNGPLSALQFFVNFGFCKFGLEDPSKLPTQLPSCPGGVTAIPAPEEHLFVGIVCITRPALPLSFVAALHAVGQRVDFYALVHVIWLIYPLNLHGEQQSLRSGPATGICCAEDLQGLGDDLAQYLGHLVLGDDQPPLTWTENKRPTHQANPGLPQEEEVKVAVFRYHFWFVLCLVFIAGTTRIHILGAGYLVAFGYFMLQGSRLLLQPVKITLRPRDCLVAYSALVVAVKTFLSVRDSPSFKVGACVYLEALLLSHCWLVHSFGLDYTVPGYQLAVPEDEACEPPEKEAGVLWDAMCLTFLLIQRWIFLSYYHLYVVADLEAAKALASRYQETQEKGIRLIQDGSYGFSETDGEEEEPEEGSEAEITDHQPKPRTAFHTSCSVTEALRGGAPRPVASCHSGKPAPLAISIAFNYSTPTALKVTPSADAPHCPPRPCHPPSLQVRTVTAGKGLQGFATCVQNSRRGLGAPEGQPLGDPSLSPETQGKKATTENILRRCQAPLREPPRAAPARREERQGGHPDSKGLPGTPQLLQEGIPLPGEKAKGTATEDQRRNTRSSRQDPRSRSWRISRGGEQVTLSSQETPCPGTTSGCPPDNELEQSDRISRSLWRLVKPTLALHQAAAASSETLCYFMIILNHTLSASILSMVLPILSFLLAMLSVPRPSRQFWMAAIYYTEATVVVKYFSQFGLFPWTTKHYAGIHREKPFALPNIVGVEEQDGSVPCDLLKLLALQGKGAPLPRTSQQQRLMIKFRKPGSASGHMAALFPVGDPPDLPLHPPGLLQPPPAASQPVRNVYTFAFLVEMLNLAVILFGSWAFGKDSAADLAESLLEETVPKAFLALIQFGTMLVEQALYPRKALLGKRFNLHHVAQTWFLAKCICFGPSAYQIRCGCPNQTLGNFLTKHFNLINLTLFEGFRLVPFLLELRAVIDWVWTDSALKLSSWICLEDVHANIFIMKCCQESEKVGT</sequence>
<keyword evidence="8" id="KW-1185">Reference proteome</keyword>
<feature type="region of interest" description="Disordered" evidence="1">
    <location>
        <begin position="1720"/>
        <end position="1856"/>
    </location>
</feature>
<feature type="domain" description="Piezo THU9 and anchor" evidence="6">
    <location>
        <begin position="2119"/>
        <end position="2221"/>
    </location>
</feature>
<dbReference type="Proteomes" id="UP000437017">
    <property type="component" value="Unassembled WGS sequence"/>
</dbReference>
<feature type="region of interest" description="Disordered" evidence="1">
    <location>
        <begin position="711"/>
        <end position="730"/>
    </location>
</feature>
<dbReference type="InterPro" id="IPR027272">
    <property type="entry name" value="Piezo"/>
</dbReference>
<proteinExistence type="predicted"/>
<evidence type="ECO:0000259" key="5">
    <source>
        <dbReference type="Pfam" id="PF24871"/>
    </source>
</evidence>
<dbReference type="InterPro" id="IPR056769">
    <property type="entry name" value="Piezo_TM1-24"/>
</dbReference>
<evidence type="ECO:0000259" key="4">
    <source>
        <dbReference type="Pfam" id="PF23188"/>
    </source>
</evidence>
<feature type="transmembrane region" description="Helical" evidence="2">
    <location>
        <begin position="933"/>
        <end position="952"/>
    </location>
</feature>
<feature type="domain" description="Piezo transmembrane helical unit" evidence="4">
    <location>
        <begin position="1881"/>
        <end position="1989"/>
    </location>
</feature>
<feature type="region of interest" description="Disordered" evidence="1">
    <location>
        <begin position="1602"/>
        <end position="1631"/>
    </location>
</feature>
<feature type="compositionally biased region" description="Basic and acidic residues" evidence="1">
    <location>
        <begin position="1798"/>
        <end position="1821"/>
    </location>
</feature>
<dbReference type="Pfam" id="PF24874">
    <property type="entry name" value="Piezo_THU9_anchor"/>
    <property type="match status" value="1"/>
</dbReference>
<organism evidence="7 8">
    <name type="scientific">Balaenoptera physalus</name>
    <name type="common">Fin whale</name>
    <name type="synonym">Balaena physalus</name>
    <dbReference type="NCBI Taxonomy" id="9770"/>
    <lineage>
        <taxon>Eukaryota</taxon>
        <taxon>Metazoa</taxon>
        <taxon>Chordata</taxon>
        <taxon>Craniata</taxon>
        <taxon>Vertebrata</taxon>
        <taxon>Euteleostomi</taxon>
        <taxon>Mammalia</taxon>
        <taxon>Eutheria</taxon>
        <taxon>Laurasiatheria</taxon>
        <taxon>Artiodactyla</taxon>
        <taxon>Whippomorpha</taxon>
        <taxon>Cetacea</taxon>
        <taxon>Mysticeti</taxon>
        <taxon>Balaenopteridae</taxon>
        <taxon>Balaenoptera</taxon>
    </lineage>
</organism>
<feature type="transmembrane region" description="Helical" evidence="2">
    <location>
        <begin position="752"/>
        <end position="771"/>
    </location>
</feature>
<accession>A0A643CJM7</accession>
<dbReference type="GO" id="GO:0016020">
    <property type="term" value="C:membrane"/>
    <property type="evidence" value="ECO:0007669"/>
    <property type="project" value="InterPro"/>
</dbReference>
<feature type="compositionally biased region" description="Acidic residues" evidence="1">
    <location>
        <begin position="1608"/>
        <end position="1622"/>
    </location>
</feature>
<evidence type="ECO:0000259" key="3">
    <source>
        <dbReference type="Pfam" id="PF15917"/>
    </source>
</evidence>
<dbReference type="OrthoDB" id="303066at2759"/>
<evidence type="ECO:0000259" key="6">
    <source>
        <dbReference type="Pfam" id="PF24874"/>
    </source>
</evidence>
<reference evidence="7 8" key="1">
    <citation type="journal article" date="2019" name="PLoS ONE">
        <title>Genomic analyses reveal an absence of contemporary introgressive admixture between fin whales and blue whales, despite known hybrids.</title>
        <authorList>
            <person name="Westbury M.V."/>
            <person name="Petersen B."/>
            <person name="Lorenzen E.D."/>
        </authorList>
    </citation>
    <scope>NUCLEOTIDE SEQUENCE [LARGE SCALE GENOMIC DNA]</scope>
    <source>
        <strain evidence="7">FinWhale-01</strain>
    </source>
</reference>
<comment type="caution">
    <text evidence="7">The sequence shown here is derived from an EMBL/GenBank/DDBJ whole genome shotgun (WGS) entry which is preliminary data.</text>
</comment>
<feature type="region of interest" description="Disordered" evidence="1">
    <location>
        <begin position="465"/>
        <end position="512"/>
    </location>
</feature>
<evidence type="ECO:0000313" key="8">
    <source>
        <dbReference type="Proteomes" id="UP000437017"/>
    </source>
</evidence>
<dbReference type="InterPro" id="IPR056768">
    <property type="entry name" value="THU_Piezo"/>
</dbReference>
<gene>
    <name evidence="7" type="ORF">E2I00_012437</name>
</gene>
<feature type="domain" description="Piezo TM1-24" evidence="5">
    <location>
        <begin position="749"/>
        <end position="807"/>
    </location>
</feature>
<protein>
    <submittedName>
        <fullName evidence="7">Uncharacterized protein</fullName>
    </submittedName>
</protein>
<evidence type="ECO:0000256" key="1">
    <source>
        <dbReference type="SAM" id="MobiDB-lite"/>
    </source>
</evidence>
<dbReference type="Pfam" id="PF24871">
    <property type="entry name" value="Piezo_TM1-24"/>
    <property type="match status" value="3"/>
</dbReference>
<feature type="region of interest" description="Disordered" evidence="1">
    <location>
        <begin position="279"/>
        <end position="311"/>
    </location>
</feature>
<feature type="non-terminal residue" evidence="7">
    <location>
        <position position="1"/>
    </location>
</feature>
<feature type="region of interest" description="Disordered" evidence="1">
    <location>
        <begin position="1052"/>
        <end position="1077"/>
    </location>
</feature>
<dbReference type="PANTHER" id="PTHR47049">
    <property type="entry name" value="PIEZO-TYPE MECHANOSENSITIVE ION CHANNEL HOMOLOG"/>
    <property type="match status" value="1"/>
</dbReference>
<feature type="transmembrane region" description="Helical" evidence="2">
    <location>
        <begin position="617"/>
        <end position="636"/>
    </location>
</feature>
<keyword evidence="2" id="KW-1133">Transmembrane helix</keyword>
<dbReference type="Pfam" id="PF15917">
    <property type="entry name" value="Piezo_TM25-28"/>
    <property type="match status" value="1"/>
</dbReference>
<feature type="transmembrane region" description="Helical" evidence="2">
    <location>
        <begin position="1899"/>
        <end position="1918"/>
    </location>
</feature>
<dbReference type="InterPro" id="IPR031805">
    <property type="entry name" value="Piezo_TM25-28"/>
</dbReference>
<feature type="domain" description="Piezo TM25-28" evidence="3">
    <location>
        <begin position="1416"/>
        <end position="1589"/>
    </location>
</feature>
<dbReference type="PANTHER" id="PTHR47049:SF7">
    <property type="entry name" value="PIEZO-TYPE MECHANOSENSITIVE ION CHANNEL COMPONENT 2 ISOFORM X1"/>
    <property type="match status" value="1"/>
</dbReference>
<dbReference type="GO" id="GO:0008381">
    <property type="term" value="F:mechanosensitive monoatomic ion channel activity"/>
    <property type="evidence" value="ECO:0007669"/>
    <property type="project" value="InterPro"/>
</dbReference>
<feature type="compositionally biased region" description="Basic and acidic residues" evidence="1">
    <location>
        <begin position="471"/>
        <end position="488"/>
    </location>
</feature>
<name>A0A643CJM7_BALPH</name>
<feature type="domain" description="Piezo TM1-24" evidence="5">
    <location>
        <begin position="613"/>
        <end position="682"/>
    </location>
</feature>
<feature type="compositionally biased region" description="Basic and acidic residues" evidence="1">
    <location>
        <begin position="503"/>
        <end position="512"/>
    </location>
</feature>